<accession>A0AAV7KRA5</accession>
<organism evidence="2 3">
    <name type="scientific">Pleurodeles waltl</name>
    <name type="common">Iberian ribbed newt</name>
    <dbReference type="NCBI Taxonomy" id="8319"/>
    <lineage>
        <taxon>Eukaryota</taxon>
        <taxon>Metazoa</taxon>
        <taxon>Chordata</taxon>
        <taxon>Craniata</taxon>
        <taxon>Vertebrata</taxon>
        <taxon>Euteleostomi</taxon>
        <taxon>Amphibia</taxon>
        <taxon>Batrachia</taxon>
        <taxon>Caudata</taxon>
        <taxon>Salamandroidea</taxon>
        <taxon>Salamandridae</taxon>
        <taxon>Pleurodelinae</taxon>
        <taxon>Pleurodeles</taxon>
    </lineage>
</organism>
<proteinExistence type="predicted"/>
<gene>
    <name evidence="2" type="ORF">NDU88_001152</name>
</gene>
<sequence length="82" mass="8889">MHSLRHGEKITTCRTGTTNPGSLSGDRRIASVVTGTSTPGPVDRRIAEPEQRSTTSCEEELTQHLLCDRYFSASPTGSTQLL</sequence>
<dbReference type="Proteomes" id="UP001066276">
    <property type="component" value="Chromosome 12"/>
</dbReference>
<dbReference type="EMBL" id="JANPWB010000016">
    <property type="protein sequence ID" value="KAJ1080964.1"/>
    <property type="molecule type" value="Genomic_DNA"/>
</dbReference>
<feature type="compositionally biased region" description="Polar residues" evidence="1">
    <location>
        <begin position="12"/>
        <end position="22"/>
    </location>
</feature>
<keyword evidence="3" id="KW-1185">Reference proteome</keyword>
<name>A0AAV7KRA5_PLEWA</name>
<comment type="caution">
    <text evidence="2">The sequence shown here is derived from an EMBL/GenBank/DDBJ whole genome shotgun (WGS) entry which is preliminary data.</text>
</comment>
<evidence type="ECO:0000256" key="1">
    <source>
        <dbReference type="SAM" id="MobiDB-lite"/>
    </source>
</evidence>
<feature type="region of interest" description="Disordered" evidence="1">
    <location>
        <begin position="1"/>
        <end position="57"/>
    </location>
</feature>
<feature type="compositionally biased region" description="Basic and acidic residues" evidence="1">
    <location>
        <begin position="42"/>
        <end position="51"/>
    </location>
</feature>
<feature type="compositionally biased region" description="Basic and acidic residues" evidence="1">
    <location>
        <begin position="1"/>
        <end position="11"/>
    </location>
</feature>
<reference evidence="2" key="1">
    <citation type="journal article" date="2022" name="bioRxiv">
        <title>Sequencing and chromosome-scale assembly of the giantPleurodeles waltlgenome.</title>
        <authorList>
            <person name="Brown T."/>
            <person name="Elewa A."/>
            <person name="Iarovenko S."/>
            <person name="Subramanian E."/>
            <person name="Araus A.J."/>
            <person name="Petzold A."/>
            <person name="Susuki M."/>
            <person name="Suzuki K.-i.T."/>
            <person name="Hayashi T."/>
            <person name="Toyoda A."/>
            <person name="Oliveira C."/>
            <person name="Osipova E."/>
            <person name="Leigh N.D."/>
            <person name="Simon A."/>
            <person name="Yun M.H."/>
        </authorList>
    </citation>
    <scope>NUCLEOTIDE SEQUENCE</scope>
    <source>
        <strain evidence="2">20211129_DDA</strain>
        <tissue evidence="2">Liver</tissue>
    </source>
</reference>
<evidence type="ECO:0000313" key="2">
    <source>
        <dbReference type="EMBL" id="KAJ1080964.1"/>
    </source>
</evidence>
<protein>
    <submittedName>
        <fullName evidence="2">Uncharacterized protein</fullName>
    </submittedName>
</protein>
<dbReference type="AlphaFoldDB" id="A0AAV7KRA5"/>
<evidence type="ECO:0000313" key="3">
    <source>
        <dbReference type="Proteomes" id="UP001066276"/>
    </source>
</evidence>